<reference evidence="3 4" key="1">
    <citation type="submission" date="2014-02" db="EMBL/GenBank/DDBJ databases">
        <title>The small core and large imbalanced accessory genome model reveals a collaborative survival strategy of Sorangium cellulosum strains in nature.</title>
        <authorList>
            <person name="Han K."/>
            <person name="Peng R."/>
            <person name="Blom J."/>
            <person name="Li Y.-Z."/>
        </authorList>
    </citation>
    <scope>NUCLEOTIDE SEQUENCE [LARGE SCALE GENOMIC DNA]</scope>
    <source>
        <strain evidence="3 4">So0011-07</strain>
    </source>
</reference>
<dbReference type="SUPFAM" id="SSF52833">
    <property type="entry name" value="Thioredoxin-like"/>
    <property type="match status" value="1"/>
</dbReference>
<feature type="non-terminal residue" evidence="3">
    <location>
        <position position="1"/>
    </location>
</feature>
<keyword evidence="2" id="KW-0812">Transmembrane</keyword>
<dbReference type="InterPro" id="IPR003782">
    <property type="entry name" value="SCO1/SenC"/>
</dbReference>
<dbReference type="AlphaFoldDB" id="A0A150SGM9"/>
<dbReference type="PANTHER" id="PTHR12151:SF8">
    <property type="entry name" value="THIOREDOXIN DOMAIN-CONTAINING PROTEIN"/>
    <property type="match status" value="1"/>
</dbReference>
<protein>
    <recommendedName>
        <fullName evidence="5">SCO family protein</fullName>
    </recommendedName>
</protein>
<dbReference type="Proteomes" id="UP000075635">
    <property type="component" value="Unassembled WGS sequence"/>
</dbReference>
<feature type="transmembrane region" description="Helical" evidence="2">
    <location>
        <begin position="20"/>
        <end position="41"/>
    </location>
</feature>
<accession>A0A150SGM9</accession>
<organism evidence="3 4">
    <name type="scientific">Sorangium cellulosum</name>
    <name type="common">Polyangium cellulosum</name>
    <dbReference type="NCBI Taxonomy" id="56"/>
    <lineage>
        <taxon>Bacteria</taxon>
        <taxon>Pseudomonadati</taxon>
        <taxon>Myxococcota</taxon>
        <taxon>Polyangia</taxon>
        <taxon>Polyangiales</taxon>
        <taxon>Polyangiaceae</taxon>
        <taxon>Sorangium</taxon>
    </lineage>
</organism>
<keyword evidence="2" id="KW-1133">Transmembrane helix</keyword>
<feature type="transmembrane region" description="Helical" evidence="2">
    <location>
        <begin position="195"/>
        <end position="216"/>
    </location>
</feature>
<evidence type="ECO:0008006" key="5">
    <source>
        <dbReference type="Google" id="ProtNLM"/>
    </source>
</evidence>
<evidence type="ECO:0000256" key="1">
    <source>
        <dbReference type="ARBA" id="ARBA00010996"/>
    </source>
</evidence>
<sequence>TDMDGRSAPLAEHFDGVRPVLLVLAYYRCPTLCGLVLRGLVSGMAKLDYRLGEHYRALTVSFDPRDTPDAAARKRKATLSSLSALVKARAPAPDAWPFLTGEPPELRALAGDLGFRSAYDAQTDQYAHPAAVFVLTPNGRISRYLYGIEFSALDLRLALLEASRGQVGTTLDRVLMTCYRYDPASRRYGPHVAGFLRLGAAGILTWVVALLAFFGWRGWRHRKQEGAR</sequence>
<comment type="caution">
    <text evidence="3">The sequence shown here is derived from an EMBL/GenBank/DDBJ whole genome shotgun (WGS) entry which is preliminary data.</text>
</comment>
<comment type="similarity">
    <text evidence="1">Belongs to the SCO1/2 family.</text>
</comment>
<dbReference type="Pfam" id="PF02630">
    <property type="entry name" value="SCO1-SenC"/>
    <property type="match status" value="1"/>
</dbReference>
<evidence type="ECO:0000256" key="2">
    <source>
        <dbReference type="SAM" id="Phobius"/>
    </source>
</evidence>
<dbReference type="EMBL" id="JEMB01001000">
    <property type="protein sequence ID" value="KYF91625.1"/>
    <property type="molecule type" value="Genomic_DNA"/>
</dbReference>
<name>A0A150SGM9_SORCE</name>
<dbReference type="PANTHER" id="PTHR12151">
    <property type="entry name" value="ELECTRON TRANSPORT PROTIN SCO1/SENC FAMILY MEMBER"/>
    <property type="match status" value="1"/>
</dbReference>
<gene>
    <name evidence="3" type="ORF">BE17_36090</name>
</gene>
<evidence type="ECO:0000313" key="4">
    <source>
        <dbReference type="Proteomes" id="UP000075635"/>
    </source>
</evidence>
<keyword evidence="2" id="KW-0472">Membrane</keyword>
<proteinExistence type="inferred from homology"/>
<dbReference type="InterPro" id="IPR036249">
    <property type="entry name" value="Thioredoxin-like_sf"/>
</dbReference>
<evidence type="ECO:0000313" key="3">
    <source>
        <dbReference type="EMBL" id="KYF91625.1"/>
    </source>
</evidence>
<dbReference type="CDD" id="cd02968">
    <property type="entry name" value="SCO"/>
    <property type="match status" value="1"/>
</dbReference>
<dbReference type="Gene3D" id="3.40.30.10">
    <property type="entry name" value="Glutaredoxin"/>
    <property type="match status" value="1"/>
</dbReference>